<dbReference type="PROSITE" id="PS00143">
    <property type="entry name" value="INSULINASE"/>
    <property type="match status" value="1"/>
</dbReference>
<keyword evidence="3" id="KW-0479">Metal-binding</keyword>
<dbReference type="GO" id="GO:0006508">
    <property type="term" value="P:proteolysis"/>
    <property type="evidence" value="ECO:0007669"/>
    <property type="project" value="UniProtKB-KW"/>
</dbReference>
<keyword evidence="6" id="KW-0482">Metalloprotease</keyword>
<dbReference type="InterPro" id="IPR001431">
    <property type="entry name" value="Pept_M16_Zn_BS"/>
</dbReference>
<dbReference type="SUPFAM" id="SSF63411">
    <property type="entry name" value="LuxS/MPP-like metallohydrolase"/>
    <property type="match status" value="2"/>
</dbReference>
<name>A0A3B0ZFV4_9ZZZZ</name>
<dbReference type="InterPro" id="IPR050626">
    <property type="entry name" value="Peptidase_M16"/>
</dbReference>
<dbReference type="AlphaFoldDB" id="A0A3B0ZFV4"/>
<dbReference type="InterPro" id="IPR011249">
    <property type="entry name" value="Metalloenz_LuxS/M16"/>
</dbReference>
<evidence type="ECO:0000256" key="5">
    <source>
        <dbReference type="ARBA" id="ARBA00022833"/>
    </source>
</evidence>
<protein>
    <submittedName>
        <fullName evidence="9">FIG015547: peptidase, M16 family</fullName>
    </submittedName>
</protein>
<sequence length="458" mass="51387">MIKYLIFVTCYIVIGLGSVSAAKQVTEYTLDNGLQILIKEDHRAPVVVSQLWYKVGASNEHLGITGVSHVLEHMMFKGTKNLAPGEFSKIIAANGGRENAFTSRDYTGYYQQLASDRLSISFKLEADRMRNLVLLEKEFRKEIKVVMEERRMRVEDNPRSYMVERFMATAFLNSPYQNPVIGWMDDLENLTLADLQVWYEKWYAPNQATLVVVGNVQPEEVLKLAKKYFGPHKPGAPTSVKPRKEIKQQGIRRMTVKIPAQLPLLIMGYHVPGIANAEEKWEPYALDVLAEIFDGGNSARFATELVRGSQVATNTGVSYSGFSRHNVLFSFSGVPSQGHTVADLEAAFREQLKRIQDTPPSKEELKRLIAQVVAAKVYEQDSVFYQAMQLGALSSTGLDWRLADQYVENIKTVTADQVQQVAQKYFHDDSLTIGNLEPLPINPATMTSRASSGGHHAH</sequence>
<comment type="similarity">
    <text evidence="1">Belongs to the peptidase M16 family.</text>
</comment>
<dbReference type="Pfam" id="PF05193">
    <property type="entry name" value="Peptidase_M16_C"/>
    <property type="match status" value="1"/>
</dbReference>
<evidence type="ECO:0000256" key="3">
    <source>
        <dbReference type="ARBA" id="ARBA00022723"/>
    </source>
</evidence>
<keyword evidence="4" id="KW-0378">Hydrolase</keyword>
<dbReference type="InterPro" id="IPR007863">
    <property type="entry name" value="Peptidase_M16_C"/>
</dbReference>
<evidence type="ECO:0000259" key="7">
    <source>
        <dbReference type="Pfam" id="PF00675"/>
    </source>
</evidence>
<gene>
    <name evidence="9" type="ORF">MNBD_GAMMA16-139</name>
</gene>
<evidence type="ECO:0000259" key="8">
    <source>
        <dbReference type="Pfam" id="PF05193"/>
    </source>
</evidence>
<evidence type="ECO:0000313" key="9">
    <source>
        <dbReference type="EMBL" id="VAW86302.1"/>
    </source>
</evidence>
<evidence type="ECO:0000256" key="4">
    <source>
        <dbReference type="ARBA" id="ARBA00022801"/>
    </source>
</evidence>
<dbReference type="GO" id="GO:0046872">
    <property type="term" value="F:metal ion binding"/>
    <property type="evidence" value="ECO:0007669"/>
    <property type="project" value="UniProtKB-KW"/>
</dbReference>
<reference evidence="9" key="1">
    <citation type="submission" date="2018-06" db="EMBL/GenBank/DDBJ databases">
        <authorList>
            <person name="Zhirakovskaya E."/>
        </authorList>
    </citation>
    <scope>NUCLEOTIDE SEQUENCE</scope>
</reference>
<dbReference type="InterPro" id="IPR011765">
    <property type="entry name" value="Pept_M16_N"/>
</dbReference>
<dbReference type="EMBL" id="UOFO01000090">
    <property type="protein sequence ID" value="VAW86302.1"/>
    <property type="molecule type" value="Genomic_DNA"/>
</dbReference>
<dbReference type="GO" id="GO:0004222">
    <property type="term" value="F:metalloendopeptidase activity"/>
    <property type="evidence" value="ECO:0007669"/>
    <property type="project" value="InterPro"/>
</dbReference>
<dbReference type="Gene3D" id="3.30.830.10">
    <property type="entry name" value="Metalloenzyme, LuxS/M16 peptidase-like"/>
    <property type="match status" value="2"/>
</dbReference>
<dbReference type="PANTHER" id="PTHR43690:SF17">
    <property type="entry name" value="PROTEIN YHJJ"/>
    <property type="match status" value="1"/>
</dbReference>
<evidence type="ECO:0000256" key="2">
    <source>
        <dbReference type="ARBA" id="ARBA00022670"/>
    </source>
</evidence>
<feature type="domain" description="Peptidase M16 C-terminal" evidence="8">
    <location>
        <begin position="189"/>
        <end position="371"/>
    </location>
</feature>
<accession>A0A3B0ZFV4</accession>
<organism evidence="9">
    <name type="scientific">hydrothermal vent metagenome</name>
    <dbReference type="NCBI Taxonomy" id="652676"/>
    <lineage>
        <taxon>unclassified sequences</taxon>
        <taxon>metagenomes</taxon>
        <taxon>ecological metagenomes</taxon>
    </lineage>
</organism>
<evidence type="ECO:0000256" key="6">
    <source>
        <dbReference type="ARBA" id="ARBA00023049"/>
    </source>
</evidence>
<evidence type="ECO:0000256" key="1">
    <source>
        <dbReference type="ARBA" id="ARBA00007261"/>
    </source>
</evidence>
<proteinExistence type="inferred from homology"/>
<feature type="domain" description="Peptidase M16 N-terminal" evidence="7">
    <location>
        <begin position="36"/>
        <end position="181"/>
    </location>
</feature>
<dbReference type="PANTHER" id="PTHR43690">
    <property type="entry name" value="NARDILYSIN"/>
    <property type="match status" value="1"/>
</dbReference>
<keyword evidence="5" id="KW-0862">Zinc</keyword>
<keyword evidence="2" id="KW-0645">Protease</keyword>
<dbReference type="Pfam" id="PF00675">
    <property type="entry name" value="Peptidase_M16"/>
    <property type="match status" value="1"/>
</dbReference>